<dbReference type="AlphaFoldDB" id="A0A317VN77"/>
<evidence type="ECO:0000256" key="1">
    <source>
        <dbReference type="SAM" id="MobiDB-lite"/>
    </source>
</evidence>
<evidence type="ECO:0000313" key="2">
    <source>
        <dbReference type="EMBL" id="PWY74302.1"/>
    </source>
</evidence>
<dbReference type="VEuPathDB" id="FungiDB:BO70DRAFT_398631"/>
<sequence>MVSKDDPELLQSDTILQSPKHSSVHKEEAWETETEQDPATTNGAGGKDKRLGPLLSLAKDSIDPSKQSTWAATWLAPPPVIRRTTVPDHVPLTGASTQFRHQPEIRPMKLTIRGDPTVDVAKAERVDPENDCLAHAGSPAGLQINPELLPCAPELNLISLPPAN</sequence>
<feature type="compositionally biased region" description="Polar residues" evidence="1">
    <location>
        <begin position="11"/>
        <end position="21"/>
    </location>
</feature>
<name>A0A317VN77_9EURO</name>
<comment type="caution">
    <text evidence="2">The sequence shown here is derived from an EMBL/GenBank/DDBJ whole genome shotgun (WGS) entry which is preliminary data.</text>
</comment>
<dbReference type="EMBL" id="MSFL01000023">
    <property type="protein sequence ID" value="PWY74302.1"/>
    <property type="molecule type" value="Genomic_DNA"/>
</dbReference>
<gene>
    <name evidence="2" type="ORF">BO70DRAFT_398631</name>
</gene>
<organism evidence="2 3">
    <name type="scientific">Aspergillus heteromorphus CBS 117.55</name>
    <dbReference type="NCBI Taxonomy" id="1448321"/>
    <lineage>
        <taxon>Eukaryota</taxon>
        <taxon>Fungi</taxon>
        <taxon>Dikarya</taxon>
        <taxon>Ascomycota</taxon>
        <taxon>Pezizomycotina</taxon>
        <taxon>Eurotiomycetes</taxon>
        <taxon>Eurotiomycetidae</taxon>
        <taxon>Eurotiales</taxon>
        <taxon>Aspergillaceae</taxon>
        <taxon>Aspergillus</taxon>
        <taxon>Aspergillus subgen. Circumdati</taxon>
    </lineage>
</organism>
<keyword evidence="3" id="KW-1185">Reference proteome</keyword>
<feature type="region of interest" description="Disordered" evidence="1">
    <location>
        <begin position="1"/>
        <end position="52"/>
    </location>
</feature>
<accession>A0A317VN77</accession>
<proteinExistence type="predicted"/>
<dbReference type="GeneID" id="37069033"/>
<evidence type="ECO:0000313" key="3">
    <source>
        <dbReference type="Proteomes" id="UP000247233"/>
    </source>
</evidence>
<dbReference type="RefSeq" id="XP_025396949.1">
    <property type="nucleotide sequence ID" value="XM_025546796.1"/>
</dbReference>
<dbReference type="Proteomes" id="UP000247233">
    <property type="component" value="Unassembled WGS sequence"/>
</dbReference>
<protein>
    <submittedName>
        <fullName evidence="2">Uncharacterized protein</fullName>
    </submittedName>
</protein>
<reference evidence="2 3" key="1">
    <citation type="submission" date="2016-12" db="EMBL/GenBank/DDBJ databases">
        <title>The genomes of Aspergillus section Nigri reveals drivers in fungal speciation.</title>
        <authorList>
            <consortium name="DOE Joint Genome Institute"/>
            <person name="Vesth T.C."/>
            <person name="Nybo J."/>
            <person name="Theobald S."/>
            <person name="Brandl J."/>
            <person name="Frisvad J.C."/>
            <person name="Nielsen K.F."/>
            <person name="Lyhne E.K."/>
            <person name="Kogle M.E."/>
            <person name="Kuo A."/>
            <person name="Riley R."/>
            <person name="Clum A."/>
            <person name="Nolan M."/>
            <person name="Lipzen A."/>
            <person name="Salamov A."/>
            <person name="Henrissat B."/>
            <person name="Wiebenga A."/>
            <person name="De Vries R.P."/>
            <person name="Grigoriev I.V."/>
            <person name="Mortensen U.H."/>
            <person name="Andersen M.R."/>
            <person name="Baker S.E."/>
        </authorList>
    </citation>
    <scope>NUCLEOTIDE SEQUENCE [LARGE SCALE GENOMIC DNA]</scope>
    <source>
        <strain evidence="2 3">CBS 117.55</strain>
    </source>
</reference>